<sequence length="185" mass="21988">YRHKGYASKLVELLSDKFKIEYKAKFSYLYSEIGPNFYPRLGWKIFSHKEIRFNVDNKYLTPLENSESIIAINNSNLEYVVNKDCELIKNDLGKLNKKSVAILPTKPAFYWLFQKTKLYSNFLTDDNDSKLFGAIIMNEKNNSISKNFNENFNDELLENFIMWNHDFKDNKLFIIRFRSDSPYKT</sequence>
<name>A0ACA9SN27_9GLOM</name>
<evidence type="ECO:0000313" key="2">
    <source>
        <dbReference type="Proteomes" id="UP000789920"/>
    </source>
</evidence>
<dbReference type="Proteomes" id="UP000789920">
    <property type="component" value="Unassembled WGS sequence"/>
</dbReference>
<organism evidence="1 2">
    <name type="scientific">Racocetra persica</name>
    <dbReference type="NCBI Taxonomy" id="160502"/>
    <lineage>
        <taxon>Eukaryota</taxon>
        <taxon>Fungi</taxon>
        <taxon>Fungi incertae sedis</taxon>
        <taxon>Mucoromycota</taxon>
        <taxon>Glomeromycotina</taxon>
        <taxon>Glomeromycetes</taxon>
        <taxon>Diversisporales</taxon>
        <taxon>Gigasporaceae</taxon>
        <taxon>Racocetra</taxon>
    </lineage>
</organism>
<reference evidence="1" key="1">
    <citation type="submission" date="2021-06" db="EMBL/GenBank/DDBJ databases">
        <authorList>
            <person name="Kallberg Y."/>
            <person name="Tangrot J."/>
            <person name="Rosling A."/>
        </authorList>
    </citation>
    <scope>NUCLEOTIDE SEQUENCE</scope>
    <source>
        <strain evidence="1">MA461A</strain>
    </source>
</reference>
<protein>
    <submittedName>
        <fullName evidence="1">20446_t:CDS:1</fullName>
    </submittedName>
</protein>
<feature type="non-terminal residue" evidence="1">
    <location>
        <position position="185"/>
    </location>
</feature>
<accession>A0ACA9SN27</accession>
<proteinExistence type="predicted"/>
<gene>
    <name evidence="1" type="ORF">RPERSI_LOCUS33229</name>
</gene>
<evidence type="ECO:0000313" key="1">
    <source>
        <dbReference type="EMBL" id="CAG8844498.1"/>
    </source>
</evidence>
<feature type="non-terminal residue" evidence="1">
    <location>
        <position position="1"/>
    </location>
</feature>
<dbReference type="EMBL" id="CAJVQC010142942">
    <property type="protein sequence ID" value="CAG8844498.1"/>
    <property type="molecule type" value="Genomic_DNA"/>
</dbReference>
<keyword evidence="2" id="KW-1185">Reference proteome</keyword>
<comment type="caution">
    <text evidence="1">The sequence shown here is derived from an EMBL/GenBank/DDBJ whole genome shotgun (WGS) entry which is preliminary data.</text>
</comment>